<dbReference type="RefSeq" id="WP_066109246.1">
    <property type="nucleotide sequence ID" value="NZ_CP103875.1"/>
</dbReference>
<dbReference type="EMBL" id="JTJL01000053">
    <property type="protein sequence ID" value="OBW92132.1"/>
    <property type="molecule type" value="Genomic_DNA"/>
</dbReference>
<dbReference type="GO" id="GO:0003681">
    <property type="term" value="F:bent DNA binding"/>
    <property type="evidence" value="ECO:0007669"/>
    <property type="project" value="TreeGrafter"/>
</dbReference>
<dbReference type="AlphaFoldDB" id="A0A1A7NPL5"/>
<protein>
    <recommendedName>
        <fullName evidence="5">DNA-binding protein</fullName>
    </recommendedName>
</protein>
<evidence type="ECO:0000259" key="7">
    <source>
        <dbReference type="SMART" id="SM00528"/>
    </source>
</evidence>
<reference evidence="10 11" key="1">
    <citation type="submission" date="2014-11" db="EMBL/GenBank/DDBJ databases">
        <title>Pan-genome of Gallibacterium spp.</title>
        <authorList>
            <person name="Kudirkiene E."/>
            <person name="Bojesen A.M."/>
        </authorList>
    </citation>
    <scope>NUCLEOTIDE SEQUENCE [LARGE SCALE GENOMIC DNA]</scope>
    <source>
        <strain evidence="9 10">18469/18</strain>
        <strain evidence="8 11">F150</strain>
    </source>
</reference>
<dbReference type="STRING" id="505341.QV08_05845"/>
<proteinExistence type="inferred from homology"/>
<evidence type="ECO:0000256" key="5">
    <source>
        <dbReference type="PIRNR" id="PIRNR002096"/>
    </source>
</evidence>
<accession>A0A1A7NPL5</accession>
<dbReference type="Proteomes" id="UP000092527">
    <property type="component" value="Unassembled WGS sequence"/>
</dbReference>
<dbReference type="Pfam" id="PF00816">
    <property type="entry name" value="Histone_HNS"/>
    <property type="match status" value="1"/>
</dbReference>
<dbReference type="SMART" id="SM00528">
    <property type="entry name" value="HNS"/>
    <property type="match status" value="1"/>
</dbReference>
<sequence>MEELLKTLNNIRSLRLLAREIPLEQLETIFKKFELVVQERKEEEAQQQKVLAAHQEKIEKYKELLKSEGISPEELLEVMNLHRFNPSQHKKRAPRPAKYQYIDLDGSQKTWTGQGRTPKAIQIQLDKGANLESFEIK</sequence>
<keyword evidence="4 5" id="KW-0238">DNA-binding</keyword>
<organism evidence="8 11">
    <name type="scientific">Gallibacterium salpingitidis</name>
    <dbReference type="NCBI Taxonomy" id="505341"/>
    <lineage>
        <taxon>Bacteria</taxon>
        <taxon>Pseudomonadati</taxon>
        <taxon>Pseudomonadota</taxon>
        <taxon>Gammaproteobacteria</taxon>
        <taxon>Pasteurellales</taxon>
        <taxon>Pasteurellaceae</taxon>
        <taxon>Gallibacterium</taxon>
    </lineage>
</organism>
<comment type="similarity">
    <text evidence="2 5">Belongs to the histone-like protein H-NS family.</text>
</comment>
<dbReference type="PANTHER" id="PTHR38097">
    <property type="match status" value="1"/>
</dbReference>
<dbReference type="GO" id="GO:0000976">
    <property type="term" value="F:transcription cis-regulatory region binding"/>
    <property type="evidence" value="ECO:0007669"/>
    <property type="project" value="TreeGrafter"/>
</dbReference>
<feature type="domain" description="DNA-binding protein H-NS-like C-terminal" evidence="7">
    <location>
        <begin position="89"/>
        <end position="136"/>
    </location>
</feature>
<dbReference type="PIRSF" id="PIRSF002096">
    <property type="entry name" value="HnS"/>
    <property type="match status" value="1"/>
</dbReference>
<comment type="subcellular location">
    <subcellularLocation>
        <location evidence="1">Cytoplasm</location>
        <location evidence="1">Nucleoid</location>
    </subcellularLocation>
</comment>
<comment type="caution">
    <text evidence="8">The sequence shown here is derived from an EMBL/GenBank/DDBJ whole genome shotgun (WGS) entry which is preliminary data.</text>
</comment>
<dbReference type="SUPFAM" id="SSF81273">
    <property type="entry name" value="H-NS histone-like proteins"/>
    <property type="match status" value="2"/>
</dbReference>
<dbReference type="Gene3D" id="4.10.430.10">
    <property type="entry name" value="Histone-like protein H-NS, C-terminal domain"/>
    <property type="match status" value="1"/>
</dbReference>
<dbReference type="GO" id="GO:0009295">
    <property type="term" value="C:nucleoid"/>
    <property type="evidence" value="ECO:0007669"/>
    <property type="project" value="UniProtKB-SubCell"/>
</dbReference>
<evidence type="ECO:0000313" key="8">
    <source>
        <dbReference type="EMBL" id="OBW92132.1"/>
    </source>
</evidence>
<dbReference type="EMBL" id="JTJU01000016">
    <property type="protein sequence ID" value="OBX11273.1"/>
    <property type="molecule type" value="Genomic_DNA"/>
</dbReference>
<dbReference type="Proteomes" id="UP000092649">
    <property type="component" value="Unassembled WGS sequence"/>
</dbReference>
<dbReference type="InterPro" id="IPR027444">
    <property type="entry name" value="H-NS_C_dom"/>
</dbReference>
<dbReference type="PANTHER" id="PTHR38097:SF2">
    <property type="entry name" value="DNA-BINDING PROTEIN STPA"/>
    <property type="match status" value="1"/>
</dbReference>
<evidence type="ECO:0000313" key="9">
    <source>
        <dbReference type="EMBL" id="OBX11273.1"/>
    </source>
</evidence>
<evidence type="ECO:0000256" key="3">
    <source>
        <dbReference type="ARBA" id="ARBA00022490"/>
    </source>
</evidence>
<evidence type="ECO:0000313" key="10">
    <source>
        <dbReference type="Proteomes" id="UP000092527"/>
    </source>
</evidence>
<dbReference type="InterPro" id="IPR054180">
    <property type="entry name" value="H-NS-like_N"/>
</dbReference>
<dbReference type="InterPro" id="IPR027454">
    <property type="entry name" value="Histone_HNS_N"/>
</dbReference>
<dbReference type="GO" id="GO:0030527">
    <property type="term" value="F:structural constituent of chromatin"/>
    <property type="evidence" value="ECO:0007669"/>
    <property type="project" value="InterPro"/>
</dbReference>
<gene>
    <name evidence="8" type="ORF">QS62_09335</name>
    <name evidence="9" type="ORF">QV09_03370</name>
</gene>
<dbReference type="InterPro" id="IPR037150">
    <property type="entry name" value="H-NS_C_dom_sf"/>
</dbReference>
<dbReference type="GO" id="GO:0046983">
    <property type="term" value="F:protein dimerization activity"/>
    <property type="evidence" value="ECO:0007669"/>
    <property type="project" value="InterPro"/>
</dbReference>
<evidence type="ECO:0000256" key="6">
    <source>
        <dbReference type="PIRSR" id="PIRSR002096-1"/>
    </source>
</evidence>
<dbReference type="InterPro" id="IPR001801">
    <property type="entry name" value="Histone_HNS"/>
</dbReference>
<feature type="DNA-binding region" evidence="6">
    <location>
        <begin position="114"/>
        <end position="119"/>
    </location>
</feature>
<evidence type="ECO:0000256" key="1">
    <source>
        <dbReference type="ARBA" id="ARBA00004453"/>
    </source>
</evidence>
<keyword evidence="3" id="KW-0963">Cytoplasm</keyword>
<keyword evidence="11" id="KW-1185">Reference proteome</keyword>
<name>A0A1A7NPL5_9PAST</name>
<dbReference type="GO" id="GO:0005829">
    <property type="term" value="C:cytosol"/>
    <property type="evidence" value="ECO:0007669"/>
    <property type="project" value="TreeGrafter"/>
</dbReference>
<dbReference type="GO" id="GO:0032993">
    <property type="term" value="C:protein-DNA complex"/>
    <property type="evidence" value="ECO:0007669"/>
    <property type="project" value="TreeGrafter"/>
</dbReference>
<dbReference type="GO" id="GO:0001217">
    <property type="term" value="F:DNA-binding transcription repressor activity"/>
    <property type="evidence" value="ECO:0007669"/>
    <property type="project" value="TreeGrafter"/>
</dbReference>
<dbReference type="PATRIC" id="fig|505341.3.peg.1870"/>
<evidence type="ECO:0000256" key="2">
    <source>
        <dbReference type="ARBA" id="ARBA00010610"/>
    </source>
</evidence>
<dbReference type="Gene3D" id="1.10.287.1050">
    <property type="entry name" value="H-NS histone-like proteins"/>
    <property type="match status" value="1"/>
</dbReference>
<dbReference type="OrthoDB" id="6088948at2"/>
<evidence type="ECO:0000256" key="4">
    <source>
        <dbReference type="ARBA" id="ARBA00023125"/>
    </source>
</evidence>
<dbReference type="Pfam" id="PF22470">
    <property type="entry name" value="Histone_HNS_N"/>
    <property type="match status" value="1"/>
</dbReference>
<evidence type="ECO:0000313" key="11">
    <source>
        <dbReference type="Proteomes" id="UP000092649"/>
    </source>
</evidence>
<dbReference type="GO" id="GO:0003680">
    <property type="term" value="F:minor groove of adenine-thymine-rich DNA binding"/>
    <property type="evidence" value="ECO:0007669"/>
    <property type="project" value="TreeGrafter"/>
</dbReference>